<dbReference type="Proteomes" id="UP000237144">
    <property type="component" value="Unassembled WGS sequence"/>
</dbReference>
<dbReference type="InterPro" id="IPR026891">
    <property type="entry name" value="Fn3-like"/>
</dbReference>
<dbReference type="Pfam" id="PF00933">
    <property type="entry name" value="Glyco_hydro_3"/>
    <property type="match status" value="1"/>
</dbReference>
<dbReference type="PRINTS" id="PR00133">
    <property type="entry name" value="GLHYDRLASE3"/>
</dbReference>
<evidence type="ECO:0000256" key="5">
    <source>
        <dbReference type="ARBA" id="ARBA00022525"/>
    </source>
</evidence>
<evidence type="ECO:0000256" key="14">
    <source>
        <dbReference type="SAM" id="SignalP"/>
    </source>
</evidence>
<comment type="caution">
    <text evidence="16">The sequence shown here is derived from an EMBL/GenBank/DDBJ whole genome shotgun (WGS) entry which is preliminary data.</text>
</comment>
<keyword evidence="17" id="KW-1185">Reference proteome</keyword>
<feature type="chain" id="PRO_5015434798" description="Probable beta-glucosidase G" evidence="14">
    <location>
        <begin position="16"/>
        <end position="782"/>
    </location>
</feature>
<evidence type="ECO:0000313" key="16">
    <source>
        <dbReference type="EMBL" id="POY71989.1"/>
    </source>
</evidence>
<dbReference type="SMART" id="SM01217">
    <property type="entry name" value="Fn3_like"/>
    <property type="match status" value="1"/>
</dbReference>
<evidence type="ECO:0000256" key="3">
    <source>
        <dbReference type="ARBA" id="ARBA00005336"/>
    </source>
</evidence>
<reference evidence="16 17" key="1">
    <citation type="journal article" date="2018" name="Front. Microbiol.">
        <title>Prospects for Fungal Bioremediation of Acidic Radioactive Waste Sites: Characterization and Genome Sequence of Rhodotorula taiwanensis MD1149.</title>
        <authorList>
            <person name="Tkavc R."/>
            <person name="Matrosova V.Y."/>
            <person name="Grichenko O.E."/>
            <person name="Gostincar C."/>
            <person name="Volpe R.P."/>
            <person name="Klimenkova P."/>
            <person name="Gaidamakova E.K."/>
            <person name="Zhou C.E."/>
            <person name="Stewart B.J."/>
            <person name="Lyman M.G."/>
            <person name="Malfatti S.A."/>
            <person name="Rubinfeld B."/>
            <person name="Courtot M."/>
            <person name="Singh J."/>
            <person name="Dalgard C.L."/>
            <person name="Hamilton T."/>
            <person name="Frey K.G."/>
            <person name="Gunde-Cimerman N."/>
            <person name="Dugan L."/>
            <person name="Daly M.J."/>
        </authorList>
    </citation>
    <scope>NUCLEOTIDE SEQUENCE [LARGE SCALE GENOMIC DNA]</scope>
    <source>
        <strain evidence="16 17">MD1149</strain>
    </source>
</reference>
<dbReference type="PANTHER" id="PTHR42715:SF12">
    <property type="entry name" value="BETA-GLUCOSIDASE G-RELATED"/>
    <property type="match status" value="1"/>
</dbReference>
<dbReference type="EC" id="3.2.1.21" evidence="4"/>
<keyword evidence="7" id="KW-0378">Hydrolase</keyword>
<evidence type="ECO:0000256" key="12">
    <source>
        <dbReference type="ARBA" id="ARBA00041601"/>
    </source>
</evidence>
<evidence type="ECO:0000256" key="8">
    <source>
        <dbReference type="ARBA" id="ARBA00023295"/>
    </source>
</evidence>
<comment type="catalytic activity">
    <reaction evidence="1">
        <text>Hydrolysis of terminal, non-reducing beta-D-glucosyl residues with release of beta-D-glucose.</text>
        <dbReference type="EC" id="3.2.1.21"/>
    </reaction>
</comment>
<evidence type="ECO:0000313" key="17">
    <source>
        <dbReference type="Proteomes" id="UP000237144"/>
    </source>
</evidence>
<comment type="subcellular location">
    <subcellularLocation>
        <location evidence="2">Secreted</location>
    </subcellularLocation>
</comment>
<dbReference type="GO" id="GO:0008422">
    <property type="term" value="F:beta-glucosidase activity"/>
    <property type="evidence" value="ECO:0007669"/>
    <property type="project" value="UniProtKB-EC"/>
</dbReference>
<accession>A0A2S5B5D4</accession>
<dbReference type="Gene3D" id="3.20.20.300">
    <property type="entry name" value="Glycoside hydrolase, family 3, N-terminal domain"/>
    <property type="match status" value="1"/>
</dbReference>
<dbReference type="PANTHER" id="PTHR42715">
    <property type="entry name" value="BETA-GLUCOSIDASE"/>
    <property type="match status" value="1"/>
</dbReference>
<dbReference type="Gene3D" id="2.60.40.10">
    <property type="entry name" value="Immunoglobulins"/>
    <property type="match status" value="1"/>
</dbReference>
<dbReference type="OrthoDB" id="416222at2759"/>
<comment type="function">
    <text evidence="9">Beta-glucosidases are one of a number of cellulolytic enzymes involved in the degradation of cellulosic biomass. Catalyzes the last step releasing glucose from the inhibitory cellobiose.</text>
</comment>
<dbReference type="GO" id="GO:0005576">
    <property type="term" value="C:extracellular region"/>
    <property type="evidence" value="ECO:0007669"/>
    <property type="project" value="UniProtKB-SubCell"/>
</dbReference>
<evidence type="ECO:0000256" key="11">
    <source>
        <dbReference type="ARBA" id="ARBA00041276"/>
    </source>
</evidence>
<dbReference type="InterPro" id="IPR013783">
    <property type="entry name" value="Ig-like_fold"/>
</dbReference>
<evidence type="ECO:0000256" key="2">
    <source>
        <dbReference type="ARBA" id="ARBA00004613"/>
    </source>
</evidence>
<dbReference type="SUPFAM" id="SSF51445">
    <property type="entry name" value="(Trans)glycosidases"/>
    <property type="match status" value="1"/>
</dbReference>
<evidence type="ECO:0000256" key="7">
    <source>
        <dbReference type="ARBA" id="ARBA00022801"/>
    </source>
</evidence>
<dbReference type="SUPFAM" id="SSF52279">
    <property type="entry name" value="Beta-D-glucan exohydrolase, C-terminal domain"/>
    <property type="match status" value="1"/>
</dbReference>
<protein>
    <recommendedName>
        <fullName evidence="10">Probable beta-glucosidase G</fullName>
        <ecNumber evidence="4">3.2.1.21</ecNumber>
    </recommendedName>
    <alternativeName>
        <fullName evidence="11">Beta-D-glucoside glucohydrolase G</fullName>
    </alternativeName>
    <alternativeName>
        <fullName evidence="12">Cellobiase G</fullName>
    </alternativeName>
    <alternativeName>
        <fullName evidence="13">Gentiobiase G</fullName>
    </alternativeName>
</protein>
<dbReference type="InterPro" id="IPR036881">
    <property type="entry name" value="Glyco_hydro_3_C_sf"/>
</dbReference>
<feature type="domain" description="Fibronectin type III-like" evidence="15">
    <location>
        <begin position="700"/>
        <end position="771"/>
    </location>
</feature>
<dbReference type="Pfam" id="PF01915">
    <property type="entry name" value="Glyco_hydro_3_C"/>
    <property type="match status" value="1"/>
</dbReference>
<name>A0A2S5B5D4_9BASI</name>
<dbReference type="InterPro" id="IPR017853">
    <property type="entry name" value="GH"/>
</dbReference>
<dbReference type="AlphaFoldDB" id="A0A2S5B5D4"/>
<dbReference type="InterPro" id="IPR050288">
    <property type="entry name" value="Cellulose_deg_GH3"/>
</dbReference>
<dbReference type="STRING" id="741276.A0A2S5B5D4"/>
<organism evidence="16 17">
    <name type="scientific">Rhodotorula taiwanensis</name>
    <dbReference type="NCBI Taxonomy" id="741276"/>
    <lineage>
        <taxon>Eukaryota</taxon>
        <taxon>Fungi</taxon>
        <taxon>Dikarya</taxon>
        <taxon>Basidiomycota</taxon>
        <taxon>Pucciniomycotina</taxon>
        <taxon>Microbotryomycetes</taxon>
        <taxon>Sporidiobolales</taxon>
        <taxon>Sporidiobolaceae</taxon>
        <taxon>Rhodotorula</taxon>
    </lineage>
</organism>
<evidence type="ECO:0000259" key="15">
    <source>
        <dbReference type="SMART" id="SM01217"/>
    </source>
</evidence>
<keyword evidence="5" id="KW-0964">Secreted</keyword>
<dbReference type="InterPro" id="IPR002772">
    <property type="entry name" value="Glyco_hydro_3_C"/>
</dbReference>
<dbReference type="Gene3D" id="3.40.50.1700">
    <property type="entry name" value="Glycoside hydrolase family 3 C-terminal domain"/>
    <property type="match status" value="1"/>
</dbReference>
<feature type="signal peptide" evidence="14">
    <location>
        <begin position="1"/>
        <end position="15"/>
    </location>
</feature>
<keyword evidence="8" id="KW-0326">Glycosidase</keyword>
<evidence type="ECO:0000256" key="10">
    <source>
        <dbReference type="ARBA" id="ARBA00039579"/>
    </source>
</evidence>
<comment type="similarity">
    <text evidence="3">Belongs to the glycosyl hydrolase 3 family.</text>
</comment>
<keyword evidence="6 14" id="KW-0732">Signal</keyword>
<dbReference type="Pfam" id="PF14310">
    <property type="entry name" value="Fn3-like"/>
    <property type="match status" value="1"/>
</dbReference>
<sequence length="782" mass="83611">MLVSALVALAAVVSAAPTASPASSSTSSDDPSRGFLKADGFTTDKWLKGFEKAQALVASLTFEQKINITALRTIVPPGCSGLTYPLPEAGLKQGFCYADGPTGVNSKFSTQWPAEVTAAATFDRDLIYRRGAAEGAEYARLGAQVPLSIVVGPLGRSVWNGRNWEGFSPDSFLSGEAVRSTVEAFQEAGVTALVKHFVGNEQEYLRIGAPSGYIHSYPNTTVDSIIDAATLRESYVSPFAEAIRSGAGAIMSSYNKLNGSFASESSAVLTDLLKDELNFHGFCLTDWGAGKTTYGAATAGVDAIGGFPDLFGDNLAAYIKNGSISEALLDDKITRIFTPFYALDQASLPEIDYNRWVANKTSAIVAREVTEGALTLLKNSNETGRGLPLEQPRYVALIGSAAAPSKLGWYNNLPMFYHQPQRPYAGVIPDGFGSGSSPSAYVIDPLSGFVAAGMEQEPPVAIDGFFSDDPSEGIVVGETGPVVPIDSKLLGADAAVVAVSAVAMEGYDRITLELLNNQSALVEYVASKHNNTIVVVEAPGPVDLAPWYSHPNVTAILFSYFGGQEMGHALANVAFGKVNPSGKLPFTIAKNVSDYPLNLYNGSVVVNPIANFTEGDFIDYKHFDAAGVEPLYEFGYGLSYSTFSVSQASAWPKTGPCPAPVRETNEKLYIDGKLSDMGVYDYAATVQATVTNTGEVDGAEVAQLYVTYPDGIPRKMPVKSLRGFVKPYLKAGESQTVQFELRNKDLAYWSPVYHGWVVPRGDFTFHVGTSSRDLPNKMTFTF</sequence>
<proteinExistence type="inferred from homology"/>
<evidence type="ECO:0000256" key="1">
    <source>
        <dbReference type="ARBA" id="ARBA00000448"/>
    </source>
</evidence>
<evidence type="ECO:0000256" key="6">
    <source>
        <dbReference type="ARBA" id="ARBA00022729"/>
    </source>
</evidence>
<dbReference type="EMBL" id="PJQD01000063">
    <property type="protein sequence ID" value="POY71989.1"/>
    <property type="molecule type" value="Genomic_DNA"/>
</dbReference>
<evidence type="ECO:0000256" key="13">
    <source>
        <dbReference type="ARBA" id="ARBA00041808"/>
    </source>
</evidence>
<dbReference type="InterPro" id="IPR001764">
    <property type="entry name" value="Glyco_hydro_3_N"/>
</dbReference>
<dbReference type="GO" id="GO:0009251">
    <property type="term" value="P:glucan catabolic process"/>
    <property type="evidence" value="ECO:0007669"/>
    <property type="project" value="TreeGrafter"/>
</dbReference>
<evidence type="ECO:0000256" key="4">
    <source>
        <dbReference type="ARBA" id="ARBA00012744"/>
    </source>
</evidence>
<dbReference type="InterPro" id="IPR036962">
    <property type="entry name" value="Glyco_hydro_3_N_sf"/>
</dbReference>
<gene>
    <name evidence="16" type="ORF">BMF94_4998</name>
</gene>
<evidence type="ECO:0000256" key="9">
    <source>
        <dbReference type="ARBA" id="ARBA00024983"/>
    </source>
</evidence>